<evidence type="ECO:0000313" key="1">
    <source>
        <dbReference type="EMBL" id="MBE1559862.1"/>
    </source>
</evidence>
<dbReference type="Proteomes" id="UP000661607">
    <property type="component" value="Unassembled WGS sequence"/>
</dbReference>
<name>A0ABR9KCX1_9ACTN</name>
<reference evidence="1 2" key="1">
    <citation type="submission" date="2020-10" db="EMBL/GenBank/DDBJ databases">
        <title>Sequencing the genomes of 1000 actinobacteria strains.</title>
        <authorList>
            <person name="Klenk H.-P."/>
        </authorList>
    </citation>
    <scope>NUCLEOTIDE SEQUENCE [LARGE SCALE GENOMIC DNA]</scope>
    <source>
        <strain evidence="1 2">DSM 43748</strain>
    </source>
</reference>
<comment type="caution">
    <text evidence="1">The sequence shown here is derived from an EMBL/GenBank/DDBJ whole genome shotgun (WGS) entry which is preliminary data.</text>
</comment>
<organism evidence="1 2">
    <name type="scientific">Nonomuraea africana</name>
    <dbReference type="NCBI Taxonomy" id="46171"/>
    <lineage>
        <taxon>Bacteria</taxon>
        <taxon>Bacillati</taxon>
        <taxon>Actinomycetota</taxon>
        <taxon>Actinomycetes</taxon>
        <taxon>Streptosporangiales</taxon>
        <taxon>Streptosporangiaceae</taxon>
        <taxon>Nonomuraea</taxon>
    </lineage>
</organism>
<proteinExistence type="predicted"/>
<evidence type="ECO:0008006" key="3">
    <source>
        <dbReference type="Google" id="ProtNLM"/>
    </source>
</evidence>
<sequence length="45" mass="4770">MSAIVDRLRAQGILVKDEGVARLSPLGHAHLNCPGRYVIASSAPE</sequence>
<protein>
    <recommendedName>
        <fullName evidence="3">Tn3 transposase DDE domain-containing protein</fullName>
    </recommendedName>
</protein>
<evidence type="ECO:0000313" key="2">
    <source>
        <dbReference type="Proteomes" id="UP000661607"/>
    </source>
</evidence>
<keyword evidence="2" id="KW-1185">Reference proteome</keyword>
<accession>A0ABR9KCX1</accession>
<dbReference type="EMBL" id="JADBEF010000001">
    <property type="protein sequence ID" value="MBE1559862.1"/>
    <property type="molecule type" value="Genomic_DNA"/>
</dbReference>
<gene>
    <name evidence="1" type="ORF">H4W81_002641</name>
</gene>